<dbReference type="InterPro" id="IPR028118">
    <property type="entry name" value="Chibby_fam"/>
</dbReference>
<dbReference type="EMBL" id="JAPWDV010000002">
    <property type="protein sequence ID" value="KAJ6219784.1"/>
    <property type="molecule type" value="Genomic_DNA"/>
</dbReference>
<sequence length="238" mass="27815">MPLFSSKFAFKKAPQRQRQLESDVLSSKELENENNDSELDDDDEDGEEEEDQSSDNMEEINKDKKETNKMKMNRIRRPTSGSSISKETPLITDKKATTNQKPKKTISTYKNMQDKTQSMSNSVSKSKKVQKGKDSYSNTLTLRLDPIRSDHCFQFDIHQGIWKDMSKDFKRKYDSEQTLTDNKIENKIMLDSERSELIELRNRNKELVEDNRLLKLKIEILMEMVTETTAELNLKEKS</sequence>
<dbReference type="Proteomes" id="UP001142055">
    <property type="component" value="Chromosome 2"/>
</dbReference>
<protein>
    <submittedName>
        <fullName evidence="3">Uncharacterized protein</fullName>
    </submittedName>
</protein>
<keyword evidence="1" id="KW-0175">Coiled coil</keyword>
<dbReference type="OMA" id="EILMEMV"/>
<dbReference type="Pfam" id="PF14645">
    <property type="entry name" value="Chibby"/>
    <property type="match status" value="1"/>
</dbReference>
<evidence type="ECO:0000313" key="4">
    <source>
        <dbReference type="Proteomes" id="UP001142055"/>
    </source>
</evidence>
<feature type="compositionally biased region" description="Low complexity" evidence="2">
    <location>
        <begin position="115"/>
        <end position="124"/>
    </location>
</feature>
<accession>A0A9Q0M6B9</accession>
<feature type="coiled-coil region" evidence="1">
    <location>
        <begin position="190"/>
        <end position="217"/>
    </location>
</feature>
<organism evidence="3 4">
    <name type="scientific">Blomia tropicalis</name>
    <name type="common">Mite</name>
    <dbReference type="NCBI Taxonomy" id="40697"/>
    <lineage>
        <taxon>Eukaryota</taxon>
        <taxon>Metazoa</taxon>
        <taxon>Ecdysozoa</taxon>
        <taxon>Arthropoda</taxon>
        <taxon>Chelicerata</taxon>
        <taxon>Arachnida</taxon>
        <taxon>Acari</taxon>
        <taxon>Acariformes</taxon>
        <taxon>Sarcoptiformes</taxon>
        <taxon>Astigmata</taxon>
        <taxon>Glycyphagoidea</taxon>
        <taxon>Echimyopodidae</taxon>
        <taxon>Blomia</taxon>
    </lineage>
</organism>
<reference evidence="3" key="1">
    <citation type="submission" date="2022-12" db="EMBL/GenBank/DDBJ databases">
        <title>Genome assemblies of Blomia tropicalis.</title>
        <authorList>
            <person name="Cui Y."/>
        </authorList>
    </citation>
    <scope>NUCLEOTIDE SEQUENCE</scope>
    <source>
        <tissue evidence="3">Adult mites</tissue>
    </source>
</reference>
<feature type="region of interest" description="Disordered" evidence="2">
    <location>
        <begin position="1"/>
        <end position="132"/>
    </location>
</feature>
<evidence type="ECO:0000256" key="1">
    <source>
        <dbReference type="SAM" id="Coils"/>
    </source>
</evidence>
<evidence type="ECO:0000313" key="3">
    <source>
        <dbReference type="EMBL" id="KAJ6219784.1"/>
    </source>
</evidence>
<keyword evidence="4" id="KW-1185">Reference proteome</keyword>
<feature type="compositionally biased region" description="Basic and acidic residues" evidence="2">
    <location>
        <begin position="59"/>
        <end position="69"/>
    </location>
</feature>
<comment type="caution">
    <text evidence="3">The sequence shown here is derived from an EMBL/GenBank/DDBJ whole genome shotgun (WGS) entry which is preliminary data.</text>
</comment>
<dbReference type="AlphaFoldDB" id="A0A9Q0M6B9"/>
<feature type="compositionally biased region" description="Basic and acidic residues" evidence="2">
    <location>
        <begin position="18"/>
        <end position="31"/>
    </location>
</feature>
<feature type="compositionally biased region" description="Acidic residues" evidence="2">
    <location>
        <begin position="32"/>
        <end position="58"/>
    </location>
</feature>
<dbReference type="OrthoDB" id="6513312at2759"/>
<feature type="compositionally biased region" description="Polar residues" evidence="2">
    <location>
        <begin position="97"/>
        <end position="111"/>
    </location>
</feature>
<evidence type="ECO:0000256" key="2">
    <source>
        <dbReference type="SAM" id="MobiDB-lite"/>
    </source>
</evidence>
<gene>
    <name evidence="3" type="ORF">RDWZM_005596</name>
</gene>
<proteinExistence type="predicted"/>
<name>A0A9Q0M6B9_BLOTA</name>